<dbReference type="Proteomes" id="UP001396334">
    <property type="component" value="Unassembled WGS sequence"/>
</dbReference>
<keyword evidence="2" id="KW-1185">Reference proteome</keyword>
<gene>
    <name evidence="1" type="ORF">V6N11_021917</name>
</gene>
<organism evidence="1 2">
    <name type="scientific">Hibiscus sabdariffa</name>
    <name type="common">roselle</name>
    <dbReference type="NCBI Taxonomy" id="183260"/>
    <lineage>
        <taxon>Eukaryota</taxon>
        <taxon>Viridiplantae</taxon>
        <taxon>Streptophyta</taxon>
        <taxon>Embryophyta</taxon>
        <taxon>Tracheophyta</taxon>
        <taxon>Spermatophyta</taxon>
        <taxon>Magnoliopsida</taxon>
        <taxon>eudicotyledons</taxon>
        <taxon>Gunneridae</taxon>
        <taxon>Pentapetalae</taxon>
        <taxon>rosids</taxon>
        <taxon>malvids</taxon>
        <taxon>Malvales</taxon>
        <taxon>Malvaceae</taxon>
        <taxon>Malvoideae</taxon>
        <taxon>Hibiscus</taxon>
    </lineage>
</organism>
<protein>
    <submittedName>
        <fullName evidence="1">Uncharacterized protein</fullName>
    </submittedName>
</protein>
<dbReference type="EMBL" id="JBBPBN010000005">
    <property type="protein sequence ID" value="KAK9036994.1"/>
    <property type="molecule type" value="Genomic_DNA"/>
</dbReference>
<sequence>MESDGINNGLISYQLSIEGSSFEALLDTEDDSVFNEKMESDGNNNVFNSNQLGYSDLNPLKSNDGGSLEIPLQQQQQAMLGVNERWDSWLSISTSKAQLLLLFNSIDLSTEGSSFDSLLDTEDDSVFDAMMGSDGINNVFISNQLGYLDLNPLKRYLSSLYCIEFKNETTWPCNSKRFQGNSNDGGILEIPLQQQQ</sequence>
<accession>A0ABR2TIB7</accession>
<evidence type="ECO:0000313" key="1">
    <source>
        <dbReference type="EMBL" id="KAK9036994.1"/>
    </source>
</evidence>
<evidence type="ECO:0000313" key="2">
    <source>
        <dbReference type="Proteomes" id="UP001396334"/>
    </source>
</evidence>
<proteinExistence type="predicted"/>
<reference evidence="1 2" key="1">
    <citation type="journal article" date="2024" name="G3 (Bethesda)">
        <title>Genome assembly of Hibiscus sabdariffa L. provides insights into metabolisms of medicinal natural products.</title>
        <authorList>
            <person name="Kim T."/>
        </authorList>
    </citation>
    <scope>NUCLEOTIDE SEQUENCE [LARGE SCALE GENOMIC DNA]</scope>
    <source>
        <strain evidence="1">TK-2024</strain>
        <tissue evidence="1">Old leaves</tissue>
    </source>
</reference>
<comment type="caution">
    <text evidence="1">The sequence shown here is derived from an EMBL/GenBank/DDBJ whole genome shotgun (WGS) entry which is preliminary data.</text>
</comment>
<name>A0ABR2TIB7_9ROSI</name>